<sequence length="309" mass="34345">MESDGWTEPDLHASNASPAPFPSSPASVYVVVSFPGSRCASIVTACSLPSVAPAVYRLWSKLPPPPAISCTLSLILCSPKSSLFSDMASSPSLSSPPRRVTPEPKPDASEFVHTASSQETPPRYDPNGSPYRPLITEYDPSQWPPFPRLQPCSPEHKPASSPKAEAEAEAEAPPPYDPKGSPYRPLITEYDPSQWPTNIQPRSFQHIGELSKEERQEFLERARPLYLLAMEHYNDKLKEGEEKYQVTFSIQGEFNLCQGFCGFLRKMLWKAQPKSIEKIDPSATKYFCGAVHEISPIKRSYSFCASYTL</sequence>
<feature type="region of interest" description="Disordered" evidence="1">
    <location>
        <begin position="1"/>
        <end position="23"/>
    </location>
</feature>
<name>A0ABU6TSQ3_9FABA</name>
<evidence type="ECO:0000313" key="2">
    <source>
        <dbReference type="EMBL" id="MED6150933.1"/>
    </source>
</evidence>
<organism evidence="2 3">
    <name type="scientific">Stylosanthes scabra</name>
    <dbReference type="NCBI Taxonomy" id="79078"/>
    <lineage>
        <taxon>Eukaryota</taxon>
        <taxon>Viridiplantae</taxon>
        <taxon>Streptophyta</taxon>
        <taxon>Embryophyta</taxon>
        <taxon>Tracheophyta</taxon>
        <taxon>Spermatophyta</taxon>
        <taxon>Magnoliopsida</taxon>
        <taxon>eudicotyledons</taxon>
        <taxon>Gunneridae</taxon>
        <taxon>Pentapetalae</taxon>
        <taxon>rosids</taxon>
        <taxon>fabids</taxon>
        <taxon>Fabales</taxon>
        <taxon>Fabaceae</taxon>
        <taxon>Papilionoideae</taxon>
        <taxon>50 kb inversion clade</taxon>
        <taxon>dalbergioids sensu lato</taxon>
        <taxon>Dalbergieae</taxon>
        <taxon>Pterocarpus clade</taxon>
        <taxon>Stylosanthes</taxon>
    </lineage>
</organism>
<accession>A0ABU6TSQ3</accession>
<keyword evidence="3" id="KW-1185">Reference proteome</keyword>
<protein>
    <recommendedName>
        <fullName evidence="4">OCEL domain-containing protein</fullName>
    </recommendedName>
</protein>
<dbReference type="EMBL" id="JASCZI010091661">
    <property type="protein sequence ID" value="MED6150933.1"/>
    <property type="molecule type" value="Genomic_DNA"/>
</dbReference>
<proteinExistence type="predicted"/>
<comment type="caution">
    <text evidence="2">The sequence shown here is derived from an EMBL/GenBank/DDBJ whole genome shotgun (WGS) entry which is preliminary data.</text>
</comment>
<evidence type="ECO:0000256" key="1">
    <source>
        <dbReference type="SAM" id="MobiDB-lite"/>
    </source>
</evidence>
<reference evidence="2 3" key="1">
    <citation type="journal article" date="2023" name="Plants (Basel)">
        <title>Bridging the Gap: Combining Genomics and Transcriptomics Approaches to Understand Stylosanthes scabra, an Orphan Legume from the Brazilian Caatinga.</title>
        <authorList>
            <person name="Ferreira-Neto J.R.C."/>
            <person name="da Silva M.D."/>
            <person name="Binneck E."/>
            <person name="de Melo N.F."/>
            <person name="da Silva R.H."/>
            <person name="de Melo A.L.T.M."/>
            <person name="Pandolfi V."/>
            <person name="Bustamante F.O."/>
            <person name="Brasileiro-Vidal A.C."/>
            <person name="Benko-Iseppon A.M."/>
        </authorList>
    </citation>
    <scope>NUCLEOTIDE SEQUENCE [LARGE SCALE GENOMIC DNA]</scope>
    <source>
        <tissue evidence="2">Leaves</tissue>
    </source>
</reference>
<evidence type="ECO:0000313" key="3">
    <source>
        <dbReference type="Proteomes" id="UP001341840"/>
    </source>
</evidence>
<dbReference type="Proteomes" id="UP001341840">
    <property type="component" value="Unassembled WGS sequence"/>
</dbReference>
<evidence type="ECO:0008006" key="4">
    <source>
        <dbReference type="Google" id="ProtNLM"/>
    </source>
</evidence>
<feature type="compositionally biased region" description="Low complexity" evidence="1">
    <location>
        <begin position="87"/>
        <end position="97"/>
    </location>
</feature>
<feature type="region of interest" description="Disordered" evidence="1">
    <location>
        <begin position="87"/>
        <end position="179"/>
    </location>
</feature>
<feature type="compositionally biased region" description="Basic and acidic residues" evidence="1">
    <location>
        <begin position="100"/>
        <end position="110"/>
    </location>
</feature>
<feature type="compositionally biased region" description="Low complexity" evidence="1">
    <location>
        <begin position="13"/>
        <end position="23"/>
    </location>
</feature>
<gene>
    <name evidence="2" type="ORF">PIB30_077408</name>
</gene>